<gene>
    <name evidence="3" type="ORF">TCLT_LOCUS5000</name>
</gene>
<name>A0A0N5CX97_THECL</name>
<evidence type="ECO:0000313" key="3">
    <source>
        <dbReference type="EMBL" id="VDN02193.1"/>
    </source>
</evidence>
<dbReference type="InterPro" id="IPR036869">
    <property type="entry name" value="J_dom_sf"/>
</dbReference>
<dbReference type="SUPFAM" id="SSF46565">
    <property type="entry name" value="Chaperone J-domain"/>
    <property type="match status" value="1"/>
</dbReference>
<dbReference type="PANTHER" id="PTHR44145:SF3">
    <property type="entry name" value="DNAJ HOMOLOG SUBFAMILY A MEMBER 3, MITOCHONDRIAL"/>
    <property type="match status" value="1"/>
</dbReference>
<accession>A0A0N5CX97</accession>
<keyword evidence="1" id="KW-0143">Chaperone</keyword>
<dbReference type="AlphaFoldDB" id="A0A0N5CX97"/>
<dbReference type="PRINTS" id="PR00625">
    <property type="entry name" value="JDOMAIN"/>
</dbReference>
<dbReference type="EMBL" id="UYYF01004315">
    <property type="protein sequence ID" value="VDN02193.1"/>
    <property type="molecule type" value="Genomic_DNA"/>
</dbReference>
<organism evidence="5">
    <name type="scientific">Thelazia callipaeda</name>
    <name type="common">Oriental eyeworm</name>
    <name type="synonym">Parasitic nematode</name>
    <dbReference type="NCBI Taxonomy" id="103827"/>
    <lineage>
        <taxon>Eukaryota</taxon>
        <taxon>Metazoa</taxon>
        <taxon>Ecdysozoa</taxon>
        <taxon>Nematoda</taxon>
        <taxon>Chromadorea</taxon>
        <taxon>Rhabditida</taxon>
        <taxon>Spirurina</taxon>
        <taxon>Spiruromorpha</taxon>
        <taxon>Thelazioidea</taxon>
        <taxon>Thelaziidae</taxon>
        <taxon>Thelazia</taxon>
    </lineage>
</organism>
<evidence type="ECO:0000259" key="2">
    <source>
        <dbReference type="PROSITE" id="PS50076"/>
    </source>
</evidence>
<dbReference type="OrthoDB" id="376357at2759"/>
<evidence type="ECO:0000313" key="4">
    <source>
        <dbReference type="Proteomes" id="UP000276776"/>
    </source>
</evidence>
<dbReference type="OMA" id="DYKDFEH"/>
<evidence type="ECO:0000256" key="1">
    <source>
        <dbReference type="ARBA" id="ARBA00023186"/>
    </source>
</evidence>
<dbReference type="CDD" id="cd06257">
    <property type="entry name" value="DnaJ"/>
    <property type="match status" value="1"/>
</dbReference>
<evidence type="ECO:0000313" key="5">
    <source>
        <dbReference type="WBParaSite" id="TCLT_0000501101-mRNA-1"/>
    </source>
</evidence>
<reference evidence="3 4" key="2">
    <citation type="submission" date="2018-11" db="EMBL/GenBank/DDBJ databases">
        <authorList>
            <consortium name="Pathogen Informatics"/>
        </authorList>
    </citation>
    <scope>NUCLEOTIDE SEQUENCE [LARGE SCALE GENOMIC DNA]</scope>
</reference>
<dbReference type="PROSITE" id="PS50076">
    <property type="entry name" value="DNAJ_2"/>
    <property type="match status" value="1"/>
</dbReference>
<keyword evidence="4" id="KW-1185">Reference proteome</keyword>
<dbReference type="InterPro" id="IPR001623">
    <property type="entry name" value="DnaJ_domain"/>
</dbReference>
<dbReference type="SMART" id="SM00271">
    <property type="entry name" value="DnaJ"/>
    <property type="match status" value="1"/>
</dbReference>
<dbReference type="WBParaSite" id="TCLT_0000501101-mRNA-1">
    <property type="protein sequence ID" value="TCLT_0000501101-mRNA-1"/>
    <property type="gene ID" value="TCLT_0000501101"/>
</dbReference>
<proteinExistence type="predicted"/>
<sequence length="264" mass="31622">MSVIFRPQQICADLLHRLLISIKCSQFYCGAASRCSAAVEERDLYQILGVESSASTKEIKAAYYQLSKIYHPDRHEFENKKQLATEKFLQVAEAYEVLSSDEKRKAYDNKYQKRNIQTSTGSWPTRSIRVKKNFEDLGLDYKTFEEFQRSVNNRRRMQHHHWQMPNEYFAHFGSHRKFADTFRPRTTSYFTYSYKDPMQRQREMKEWLILKEIEEEKLKSKYKIPTFAAMEKERLSRERREKMKSNILLLVSGCLLVFFYKHNA</sequence>
<dbReference type="Gene3D" id="1.10.287.110">
    <property type="entry name" value="DnaJ domain"/>
    <property type="match status" value="1"/>
</dbReference>
<dbReference type="STRING" id="103827.A0A0N5CX97"/>
<dbReference type="InterPro" id="IPR051938">
    <property type="entry name" value="Apopto_cytoskel_mod"/>
</dbReference>
<dbReference type="Pfam" id="PF00226">
    <property type="entry name" value="DnaJ"/>
    <property type="match status" value="1"/>
</dbReference>
<dbReference type="PANTHER" id="PTHR44145">
    <property type="entry name" value="DNAJ HOMOLOG SUBFAMILY A MEMBER 3, MITOCHONDRIAL"/>
    <property type="match status" value="1"/>
</dbReference>
<feature type="domain" description="J" evidence="2">
    <location>
        <begin position="43"/>
        <end position="111"/>
    </location>
</feature>
<dbReference type="Proteomes" id="UP000276776">
    <property type="component" value="Unassembled WGS sequence"/>
</dbReference>
<protein>
    <submittedName>
        <fullName evidence="5">J domain-containing protein</fullName>
    </submittedName>
</protein>
<reference evidence="5" key="1">
    <citation type="submission" date="2017-02" db="UniProtKB">
        <authorList>
            <consortium name="WormBaseParasite"/>
        </authorList>
    </citation>
    <scope>IDENTIFICATION</scope>
</reference>